<dbReference type="PANTHER" id="PTHR37563:SF2">
    <property type="entry name" value="PHYTANOYL-COA DIOXYGENASE FAMILY PROTEIN (AFU_ORTHOLOGUE AFUA_2G03330)"/>
    <property type="match status" value="1"/>
</dbReference>
<dbReference type="InParanoid" id="B8MEC7"/>
<dbReference type="OMA" id="IRDFRLW"/>
<accession>B8MEC7</accession>
<keyword evidence="1" id="KW-0223">Dioxygenase</keyword>
<evidence type="ECO:0000313" key="1">
    <source>
        <dbReference type="EMBL" id="EED16554.1"/>
    </source>
</evidence>
<dbReference type="HOGENOM" id="CLU_043410_0_1_1"/>
<name>B8MEC7_TALSN</name>
<keyword evidence="1" id="KW-0560">Oxidoreductase</keyword>
<dbReference type="EMBL" id="EQ962656">
    <property type="protein sequence ID" value="EED16554.1"/>
    <property type="molecule type" value="Genomic_DNA"/>
</dbReference>
<dbReference type="GO" id="GO:0051213">
    <property type="term" value="F:dioxygenase activity"/>
    <property type="evidence" value="ECO:0007669"/>
    <property type="project" value="UniProtKB-KW"/>
</dbReference>
<dbReference type="Pfam" id="PF05721">
    <property type="entry name" value="PhyH"/>
    <property type="match status" value="1"/>
</dbReference>
<gene>
    <name evidence="1" type="ORF">TSTA_016330</name>
</gene>
<protein>
    <submittedName>
        <fullName evidence="1">Phytanoyl-CoA dioxygenase family protein</fullName>
    </submittedName>
</protein>
<keyword evidence="2" id="KW-1185">Reference proteome</keyword>
<dbReference type="PANTHER" id="PTHR37563">
    <property type="entry name" value="PHYTANOYL-COA DIOXYGENASE FAMILY PROTEIN (AFU_ORTHOLOGUE AFUA_2G03330)"/>
    <property type="match status" value="1"/>
</dbReference>
<dbReference type="InterPro" id="IPR051961">
    <property type="entry name" value="Fungal_Metabolite_Diox"/>
</dbReference>
<dbReference type="AlphaFoldDB" id="B8MEC7"/>
<dbReference type="OrthoDB" id="407832at2759"/>
<organism evidence="1 2">
    <name type="scientific">Talaromyces stipitatus (strain ATCC 10500 / CBS 375.48 / QM 6759 / NRRL 1006)</name>
    <name type="common">Penicillium stipitatum</name>
    <dbReference type="NCBI Taxonomy" id="441959"/>
    <lineage>
        <taxon>Eukaryota</taxon>
        <taxon>Fungi</taxon>
        <taxon>Dikarya</taxon>
        <taxon>Ascomycota</taxon>
        <taxon>Pezizomycotina</taxon>
        <taxon>Eurotiomycetes</taxon>
        <taxon>Eurotiomycetidae</taxon>
        <taxon>Eurotiales</taxon>
        <taxon>Trichocomaceae</taxon>
        <taxon>Talaromyces</taxon>
        <taxon>Talaromyces sect. Talaromyces</taxon>
    </lineage>
</organism>
<reference evidence="2" key="1">
    <citation type="journal article" date="2015" name="Genome Announc.">
        <title>Genome sequence of the AIDS-associated pathogen Penicillium marneffei (ATCC18224) and its near taxonomic relative Talaromyces stipitatus (ATCC10500).</title>
        <authorList>
            <person name="Nierman W.C."/>
            <person name="Fedorova-Abrams N.D."/>
            <person name="Andrianopoulos A."/>
        </authorList>
    </citation>
    <scope>NUCLEOTIDE SEQUENCE [LARGE SCALE GENOMIC DNA]</scope>
    <source>
        <strain evidence="2">ATCC 10500 / CBS 375.48 / QM 6759 / NRRL 1006</strain>
    </source>
</reference>
<dbReference type="eggNOG" id="ENOG502SKXF">
    <property type="taxonomic scope" value="Eukaryota"/>
</dbReference>
<dbReference type="Proteomes" id="UP000001745">
    <property type="component" value="Unassembled WGS sequence"/>
</dbReference>
<evidence type="ECO:0000313" key="2">
    <source>
        <dbReference type="Proteomes" id="UP000001745"/>
    </source>
</evidence>
<dbReference type="VEuPathDB" id="FungiDB:TSTA_016330"/>
<dbReference type="RefSeq" id="XP_002483788.1">
    <property type="nucleotide sequence ID" value="XM_002483743.1"/>
</dbReference>
<dbReference type="GeneID" id="8106406"/>
<dbReference type="PhylomeDB" id="B8MEC7"/>
<dbReference type="Gene3D" id="2.60.120.620">
    <property type="entry name" value="q2cbj1_9rhob like domain"/>
    <property type="match status" value="1"/>
</dbReference>
<dbReference type="SUPFAM" id="SSF51197">
    <property type="entry name" value="Clavaminate synthase-like"/>
    <property type="match status" value="1"/>
</dbReference>
<dbReference type="InterPro" id="IPR008775">
    <property type="entry name" value="Phytyl_CoA_dOase-like"/>
</dbReference>
<proteinExistence type="predicted"/>
<sequence length="311" mass="34667">MHQLLTNMPSNERPQIKMATTTVQDDITTVHLSPDEVSTKTLTSHNLQAAVTALHNDGIVVLNNAVDTSHLNKLNSRMIPEAQALYAKSSTHRNFGPGTGNIQQEPVLEDGYIFSDIIANPFAAQVVECMLGPKPALRFHSANTAFKATDRQPPHIDVHFDFPRGVPFGYCVNINLVDTSPRNGATEVWPGTHLNASIDDMSGEEAGIRKDLTEERRKVRPPVQPSLPKGSLIIRDFRLWHAGRPNQTDDPRVMIVTVLFPKWYRSNLEIILPESVKGKIDWGSLNPKVKWVPDGYDYLHGAHDHDFALLP</sequence>